<dbReference type="PANTHER" id="PTHR43656:SF2">
    <property type="entry name" value="BINDING OXIDOREDUCTASE, PUTATIVE (AFU_ORTHOLOGUE AFUA_2G08260)-RELATED"/>
    <property type="match status" value="1"/>
</dbReference>
<dbReference type="InterPro" id="IPR001155">
    <property type="entry name" value="OxRdtase_FMN_N"/>
</dbReference>
<evidence type="ECO:0000313" key="4">
    <source>
        <dbReference type="EMBL" id="MCQ4084440.1"/>
    </source>
</evidence>
<dbReference type="Gene3D" id="3.20.20.70">
    <property type="entry name" value="Aldolase class I"/>
    <property type="match status" value="1"/>
</dbReference>
<dbReference type="RefSeq" id="WP_255923502.1">
    <property type="nucleotide sequence ID" value="NZ_JANFNG010000035.1"/>
</dbReference>
<comment type="caution">
    <text evidence="4">The sequence shown here is derived from an EMBL/GenBank/DDBJ whole genome shotgun (WGS) entry which is preliminary data.</text>
</comment>
<name>A0ABT1Q6I9_9ACTN</name>
<dbReference type="Pfam" id="PF00724">
    <property type="entry name" value="Oxidored_FMN"/>
    <property type="match status" value="1"/>
</dbReference>
<gene>
    <name evidence="4" type="ORF">NGB36_28650</name>
</gene>
<dbReference type="EMBL" id="JANFNG010000035">
    <property type="protein sequence ID" value="MCQ4084440.1"/>
    <property type="molecule type" value="Genomic_DNA"/>
</dbReference>
<dbReference type="PANTHER" id="PTHR43656">
    <property type="entry name" value="BINDING OXIDOREDUCTASE, PUTATIVE (AFU_ORTHOLOGUE AFUA_2G08260)-RELATED"/>
    <property type="match status" value="1"/>
</dbReference>
<organism evidence="4 5">
    <name type="scientific">Streptomyces humicola</name>
    <dbReference type="NCBI Taxonomy" id="2953240"/>
    <lineage>
        <taxon>Bacteria</taxon>
        <taxon>Bacillati</taxon>
        <taxon>Actinomycetota</taxon>
        <taxon>Actinomycetes</taxon>
        <taxon>Kitasatosporales</taxon>
        <taxon>Streptomycetaceae</taxon>
        <taxon>Streptomyces</taxon>
    </lineage>
</organism>
<sequence>MPDELLSPLRLRSGLTLGNRIAKAAMEEGMAGDRQLPDQRLLSLYRRWGTGGAGLLITGNVMVHAHALTGPGGVVLDDASPLEPFAAWAQAGKGGGAAMWMQINHPGRQVRADMPGVVWGPSALGVELGKHSKRFGRPVAMTPEQIQATVARFAVTAERAERAGFDGVEVHAAHGYLLSQFLSPLVNKRTDEWGGSLENRARMLLDVVRAVRSTTSPSFAVAVKLNSADFQRGGFDANDARRVIEMLEPLGVDLVELSGGSYESPAMSGRPAEASTQAREAYFLDLAQELAETSPVPLMLTGGITRRATADEVLASGVEVVGMGTALAVTPDLPNRWREGREADGQLRPVTWSDRTLASAAGMALVHHQMRRMAHGLDPTYGTRPAVALVSDQLVQRRALRRYRSWVQQVDEAARTTDTPSSCWSAGGRVRAGSRRPALWRTSWGSRLFCKDSVKENPSAVHSSMER</sequence>
<dbReference type="Proteomes" id="UP001057702">
    <property type="component" value="Unassembled WGS sequence"/>
</dbReference>
<evidence type="ECO:0000259" key="3">
    <source>
        <dbReference type="Pfam" id="PF00724"/>
    </source>
</evidence>
<protein>
    <submittedName>
        <fullName evidence="4">NADH:flavin oxidoreductase/NADH oxidase family protein</fullName>
    </submittedName>
</protein>
<dbReference type="InterPro" id="IPR013785">
    <property type="entry name" value="Aldolase_TIM"/>
</dbReference>
<accession>A0ABT1Q6I9</accession>
<feature type="domain" description="NADH:flavin oxidoreductase/NADH oxidase N-terminal" evidence="3">
    <location>
        <begin position="5"/>
        <end position="342"/>
    </location>
</feature>
<dbReference type="InterPro" id="IPR051799">
    <property type="entry name" value="NADH_flavin_oxidoreductase"/>
</dbReference>
<keyword evidence="1" id="KW-0285">Flavoprotein</keyword>
<reference evidence="4" key="1">
    <citation type="submission" date="2022-06" db="EMBL/GenBank/DDBJ databases">
        <title>Draft genome sequence of Streptomyces sp. RB6PN25 isolated from peat swamp forest in Thailand.</title>
        <authorList>
            <person name="Duangmal K."/>
            <person name="Klaysubun C."/>
        </authorList>
    </citation>
    <scope>NUCLEOTIDE SEQUENCE</scope>
    <source>
        <strain evidence="4">RB6PN25</strain>
    </source>
</reference>
<evidence type="ECO:0000313" key="5">
    <source>
        <dbReference type="Proteomes" id="UP001057702"/>
    </source>
</evidence>
<evidence type="ECO:0000256" key="1">
    <source>
        <dbReference type="ARBA" id="ARBA00022630"/>
    </source>
</evidence>
<dbReference type="CDD" id="cd04733">
    <property type="entry name" value="OYE_like_2_FMN"/>
    <property type="match status" value="1"/>
</dbReference>
<keyword evidence="5" id="KW-1185">Reference proteome</keyword>
<evidence type="ECO:0000256" key="2">
    <source>
        <dbReference type="ARBA" id="ARBA00023002"/>
    </source>
</evidence>
<proteinExistence type="predicted"/>
<dbReference type="SUPFAM" id="SSF51395">
    <property type="entry name" value="FMN-linked oxidoreductases"/>
    <property type="match status" value="1"/>
</dbReference>
<keyword evidence="2" id="KW-0560">Oxidoreductase</keyword>